<keyword evidence="2" id="KW-1133">Transmembrane helix</keyword>
<reference evidence="3" key="2">
    <citation type="submission" date="2022-01" db="EMBL/GenBank/DDBJ databases">
        <authorList>
            <person name="Yamashiro T."/>
            <person name="Shiraishi A."/>
            <person name="Satake H."/>
            <person name="Nakayama K."/>
        </authorList>
    </citation>
    <scope>NUCLEOTIDE SEQUENCE</scope>
</reference>
<sequence length="661" mass="74917">MSRRDQNKKVDALSKQGPHKQRASLRRYTKVPSQNACMTSIMVIHRFTQVRGNKSVEIALFVVITGIHKAAHVSLKIALKAFEYLSLFFSKYSFNNCHVLLRKSFTWLASTIGSLQTMIEILIVHFLLYIRKGQLAGASYSASLRRQRLPCPLWRELAYEHIHYTLRNGVILRNGPSQLQRSTICGLNFILRLHRACRYELPPFIPQYTLEVAAMCQQSFGQLPLECRIEGPTCHVMRDISSQMAVTYHTLGVMELDGTVYLEEIPTMAYLVCHCGFFAEYQVMRRVGSYYDKIENFRSYKRTLPYCNFQSSHSYFFTDALAIRFDVTATDTDSCRICGLCESDSIWTCRVTVYFLVGKQSMVRSQVRIESVSRLPSFIVFPRGISLELVQAFLVIIRSSIGHDFFCFDPSVTFLHHILVSSWESIFRIPSNESSSAFSFLLLDAMYSVICLRKLLLLAKMGSELFLQVFIIENASCLLTVPPYPGRIFIGCVPRSLSWRVSLSREGERGFRLDQVLTFALVSSKTYCEGCRFRVASSHTSNHRKDDFTPLETIRMFLGIIGSKSLSSSKGRPSSRRGGYVINKVLDNVVVEGIDKEASSSDPVSSIAGFDFGNPKSDEDEVLDPGDEMASYMSSSGGGFQLEDDFYNGYEAQDYLLSLEI</sequence>
<feature type="compositionally biased region" description="Basic and acidic residues" evidence="1">
    <location>
        <begin position="1"/>
        <end position="12"/>
    </location>
</feature>
<keyword evidence="2" id="KW-0812">Transmembrane</keyword>
<proteinExistence type="predicted"/>
<keyword evidence="4" id="KW-1185">Reference proteome</keyword>
<name>A0ABQ5F174_9ASTR</name>
<reference evidence="3" key="1">
    <citation type="journal article" date="2022" name="Int. J. Mol. Sci.">
        <title>Draft Genome of Tanacetum Coccineum: Genomic Comparison of Closely Related Tanacetum-Family Plants.</title>
        <authorList>
            <person name="Yamashiro T."/>
            <person name="Shiraishi A."/>
            <person name="Nakayama K."/>
            <person name="Satake H."/>
        </authorList>
    </citation>
    <scope>NUCLEOTIDE SEQUENCE</scope>
</reference>
<comment type="caution">
    <text evidence="3">The sequence shown here is derived from an EMBL/GenBank/DDBJ whole genome shotgun (WGS) entry which is preliminary data.</text>
</comment>
<protein>
    <submittedName>
        <fullName evidence="3">Uncharacterized protein</fullName>
    </submittedName>
</protein>
<dbReference type="Proteomes" id="UP001151760">
    <property type="component" value="Unassembled WGS sequence"/>
</dbReference>
<keyword evidence="2" id="KW-0472">Membrane</keyword>
<feature type="region of interest" description="Disordered" evidence="1">
    <location>
        <begin position="1"/>
        <end position="25"/>
    </location>
</feature>
<accession>A0ABQ5F174</accession>
<evidence type="ECO:0000256" key="2">
    <source>
        <dbReference type="SAM" id="Phobius"/>
    </source>
</evidence>
<feature type="transmembrane region" description="Helical" evidence="2">
    <location>
        <begin position="105"/>
        <end position="130"/>
    </location>
</feature>
<dbReference type="EMBL" id="BQNB010016902">
    <property type="protein sequence ID" value="GJT57081.1"/>
    <property type="molecule type" value="Genomic_DNA"/>
</dbReference>
<evidence type="ECO:0000256" key="1">
    <source>
        <dbReference type="SAM" id="MobiDB-lite"/>
    </source>
</evidence>
<organism evidence="3 4">
    <name type="scientific">Tanacetum coccineum</name>
    <dbReference type="NCBI Taxonomy" id="301880"/>
    <lineage>
        <taxon>Eukaryota</taxon>
        <taxon>Viridiplantae</taxon>
        <taxon>Streptophyta</taxon>
        <taxon>Embryophyta</taxon>
        <taxon>Tracheophyta</taxon>
        <taxon>Spermatophyta</taxon>
        <taxon>Magnoliopsida</taxon>
        <taxon>eudicotyledons</taxon>
        <taxon>Gunneridae</taxon>
        <taxon>Pentapetalae</taxon>
        <taxon>asterids</taxon>
        <taxon>campanulids</taxon>
        <taxon>Asterales</taxon>
        <taxon>Asteraceae</taxon>
        <taxon>Asteroideae</taxon>
        <taxon>Anthemideae</taxon>
        <taxon>Anthemidinae</taxon>
        <taxon>Tanacetum</taxon>
    </lineage>
</organism>
<evidence type="ECO:0000313" key="3">
    <source>
        <dbReference type="EMBL" id="GJT57081.1"/>
    </source>
</evidence>
<gene>
    <name evidence="3" type="ORF">Tco_0992135</name>
</gene>
<evidence type="ECO:0000313" key="4">
    <source>
        <dbReference type="Proteomes" id="UP001151760"/>
    </source>
</evidence>
<feature type="region of interest" description="Disordered" evidence="1">
    <location>
        <begin position="597"/>
        <end position="623"/>
    </location>
</feature>